<evidence type="ECO:0000256" key="3">
    <source>
        <dbReference type="ARBA" id="ARBA00022730"/>
    </source>
</evidence>
<organism evidence="5 6">
    <name type="scientific">Syntrophobacter fumaroxidans (strain DSM 10017 / MPOB)</name>
    <dbReference type="NCBI Taxonomy" id="335543"/>
    <lineage>
        <taxon>Bacteria</taxon>
        <taxon>Pseudomonadati</taxon>
        <taxon>Thermodesulfobacteriota</taxon>
        <taxon>Syntrophobacteria</taxon>
        <taxon>Syntrophobacterales</taxon>
        <taxon>Syntrophobacteraceae</taxon>
        <taxon>Syntrophobacter</taxon>
    </lineage>
</organism>
<dbReference type="NCBIfam" id="NF003593">
    <property type="entry name" value="PRK05255.1-1"/>
    <property type="match status" value="1"/>
</dbReference>
<dbReference type="SUPFAM" id="SSF158710">
    <property type="entry name" value="PSPTO4464-like"/>
    <property type="match status" value="1"/>
</dbReference>
<proteinExistence type="inferred from homology"/>
<keyword evidence="4" id="KW-0694">RNA-binding</keyword>
<dbReference type="InterPro" id="IPR006839">
    <property type="entry name" value="DarP"/>
</dbReference>
<dbReference type="EMBL" id="CP000478">
    <property type="protein sequence ID" value="ABK17596.1"/>
    <property type="molecule type" value="Genomic_DNA"/>
</dbReference>
<reference evidence="5 6" key="1">
    <citation type="submission" date="2006-10" db="EMBL/GenBank/DDBJ databases">
        <title>Complete sequence of Syntrophobacter fumaroxidans MPOB.</title>
        <authorList>
            <consortium name="US DOE Joint Genome Institute"/>
            <person name="Copeland A."/>
            <person name="Lucas S."/>
            <person name="Lapidus A."/>
            <person name="Barry K."/>
            <person name="Detter J.C."/>
            <person name="Glavina del Rio T."/>
            <person name="Hammon N."/>
            <person name="Israni S."/>
            <person name="Pitluck S."/>
            <person name="Goltsman E.G."/>
            <person name="Martinez M."/>
            <person name="Schmutz J."/>
            <person name="Larimer F."/>
            <person name="Land M."/>
            <person name="Hauser L."/>
            <person name="Kyrpides N."/>
            <person name="Kim E."/>
            <person name="Boone D.R."/>
            <person name="Brockman F."/>
            <person name="Culley D."/>
            <person name="Ferry J."/>
            <person name="Gunsalus R."/>
            <person name="McInerney M.J."/>
            <person name="Morrison M."/>
            <person name="Plugge C."/>
            <person name="Rohlin L."/>
            <person name="Scholten J."/>
            <person name="Sieber J."/>
            <person name="Stams A.J.M."/>
            <person name="Worm P."/>
            <person name="Henstra A.M."/>
            <person name="Richardson P."/>
        </authorList>
    </citation>
    <scope>NUCLEOTIDE SEQUENCE [LARGE SCALE GENOMIC DNA]</scope>
    <source>
        <strain evidence="6">DSM 10017 / MPOB</strain>
    </source>
</reference>
<dbReference type="STRING" id="335543.Sfum_1911"/>
<evidence type="ECO:0000256" key="1">
    <source>
        <dbReference type="ARBA" id="ARBA00022490"/>
    </source>
</evidence>
<dbReference type="HOGENOM" id="CLU_106757_3_0_7"/>
<keyword evidence="2" id="KW-0690">Ribosome biogenesis</keyword>
<dbReference type="KEGG" id="sfu:Sfum_1911"/>
<dbReference type="GO" id="GO:0042254">
    <property type="term" value="P:ribosome biogenesis"/>
    <property type="evidence" value="ECO:0007669"/>
    <property type="project" value="UniProtKB-KW"/>
</dbReference>
<dbReference type="InterPro" id="IPR023153">
    <property type="entry name" value="DarP_sf"/>
</dbReference>
<keyword evidence="1" id="KW-0963">Cytoplasm</keyword>
<dbReference type="AlphaFoldDB" id="A0LJJ4"/>
<dbReference type="OrthoDB" id="5293604at2"/>
<gene>
    <name evidence="5" type="ordered locus">Sfum_1911</name>
</gene>
<sequence>MEPKSKSQIKREMLALQSLGEQLVKLGQDRLNRMDLDPDLREAVLHAGTLGKGEALRRQMQYIGVLMRDIDPEPIREALEAIAHGRGHDARLFQKLERWREELIEGNEETLAQILAEHPRADGKMLRRFALNARREREAKAPPKSSRALFRTLRALSLEGS</sequence>
<dbReference type="HAMAP" id="MF_00765">
    <property type="entry name" value="DarP"/>
    <property type="match status" value="1"/>
</dbReference>
<accession>A0LJJ4</accession>
<name>A0LJJ4_SYNFM</name>
<dbReference type="Proteomes" id="UP000001784">
    <property type="component" value="Chromosome"/>
</dbReference>
<dbReference type="PANTHER" id="PTHR38101">
    <property type="entry name" value="UPF0307 PROTEIN YJGA"/>
    <property type="match status" value="1"/>
</dbReference>
<dbReference type="GO" id="GO:0005829">
    <property type="term" value="C:cytosol"/>
    <property type="evidence" value="ECO:0007669"/>
    <property type="project" value="TreeGrafter"/>
</dbReference>
<dbReference type="Gene3D" id="1.10.60.30">
    <property type="entry name" value="PSPTO4464-like domains"/>
    <property type="match status" value="2"/>
</dbReference>
<dbReference type="RefSeq" id="WP_011698766.1">
    <property type="nucleotide sequence ID" value="NC_008554.1"/>
</dbReference>
<protein>
    <submittedName>
        <fullName evidence="5">Uncharacterized protein</fullName>
    </submittedName>
</protein>
<dbReference type="FunCoup" id="A0LJJ4">
    <property type="interactions" value="38"/>
</dbReference>
<dbReference type="PANTHER" id="PTHR38101:SF1">
    <property type="entry name" value="UPF0307 PROTEIN YJGA"/>
    <property type="match status" value="1"/>
</dbReference>
<dbReference type="PIRSF" id="PIRSF016183">
    <property type="entry name" value="UCP016183"/>
    <property type="match status" value="1"/>
</dbReference>
<evidence type="ECO:0000313" key="5">
    <source>
        <dbReference type="EMBL" id="ABK17596.1"/>
    </source>
</evidence>
<dbReference type="GO" id="GO:0019843">
    <property type="term" value="F:rRNA binding"/>
    <property type="evidence" value="ECO:0007669"/>
    <property type="project" value="UniProtKB-KW"/>
</dbReference>
<dbReference type="Pfam" id="PF04751">
    <property type="entry name" value="DarP"/>
    <property type="match status" value="1"/>
</dbReference>
<dbReference type="eggNOG" id="COG3028">
    <property type="taxonomic scope" value="Bacteria"/>
</dbReference>
<evidence type="ECO:0000313" key="6">
    <source>
        <dbReference type="Proteomes" id="UP000001784"/>
    </source>
</evidence>
<evidence type="ECO:0000256" key="4">
    <source>
        <dbReference type="ARBA" id="ARBA00022884"/>
    </source>
</evidence>
<keyword evidence="6" id="KW-1185">Reference proteome</keyword>
<dbReference type="CDD" id="cd16331">
    <property type="entry name" value="YjgA-like"/>
    <property type="match status" value="1"/>
</dbReference>
<dbReference type="InParanoid" id="A0LJJ4"/>
<evidence type="ECO:0000256" key="2">
    <source>
        <dbReference type="ARBA" id="ARBA00022517"/>
    </source>
</evidence>
<keyword evidence="3" id="KW-0699">rRNA-binding</keyword>